<feature type="compositionally biased region" description="Basic and acidic residues" evidence="1">
    <location>
        <begin position="639"/>
        <end position="651"/>
    </location>
</feature>
<dbReference type="AlphaFoldDB" id="A0A1I7X866"/>
<dbReference type="InterPro" id="IPR014352">
    <property type="entry name" value="FERM/acyl-CoA-bd_prot_sf"/>
</dbReference>
<dbReference type="PANTHER" id="PTHR46221">
    <property type="entry name" value="FERM AND PDZ DOMAIN-CONTAINING PROTEIN FAMILY MEMBER"/>
    <property type="match status" value="1"/>
</dbReference>
<name>A0A1I7X866_HETBA</name>
<evidence type="ECO:0000313" key="3">
    <source>
        <dbReference type="Proteomes" id="UP000095283"/>
    </source>
</evidence>
<feature type="domain" description="FERM" evidence="2">
    <location>
        <begin position="77"/>
        <end position="422"/>
    </location>
</feature>
<dbReference type="SUPFAM" id="SSF47031">
    <property type="entry name" value="Second domain of FERM"/>
    <property type="match status" value="1"/>
</dbReference>
<evidence type="ECO:0000313" key="4">
    <source>
        <dbReference type="WBParaSite" id="Hba_13835"/>
    </source>
</evidence>
<accession>A0A1I7X866</accession>
<dbReference type="PANTHER" id="PTHR46221:SF3">
    <property type="entry name" value="FERM AND PDZ DOMAIN-CONTAINING PROTEIN 4"/>
    <property type="match status" value="1"/>
</dbReference>
<dbReference type="PROSITE" id="PS50057">
    <property type="entry name" value="FERM_3"/>
    <property type="match status" value="1"/>
</dbReference>
<dbReference type="InterPro" id="IPR035963">
    <property type="entry name" value="FERM_2"/>
</dbReference>
<evidence type="ECO:0000259" key="2">
    <source>
        <dbReference type="PROSITE" id="PS50057"/>
    </source>
</evidence>
<proteinExistence type="predicted"/>
<dbReference type="Pfam" id="PF00373">
    <property type="entry name" value="FERM_M"/>
    <property type="match status" value="1"/>
</dbReference>
<feature type="compositionally biased region" description="Basic and acidic residues" evidence="1">
    <location>
        <begin position="506"/>
        <end position="519"/>
    </location>
</feature>
<dbReference type="InterPro" id="IPR019748">
    <property type="entry name" value="FERM_central"/>
</dbReference>
<feature type="region of interest" description="Disordered" evidence="1">
    <location>
        <begin position="506"/>
        <end position="535"/>
    </location>
</feature>
<feature type="compositionally biased region" description="Basic residues" evidence="1">
    <location>
        <begin position="652"/>
        <end position="662"/>
    </location>
</feature>
<dbReference type="SMART" id="SM00295">
    <property type="entry name" value="B41"/>
    <property type="match status" value="1"/>
</dbReference>
<sequence length="662" mass="75842">MIYSRSSYSQLPQLRRIRCSGSIDQIRNIIHLNKRTTYSDPRQLLAPEGIRRVRVRRRAEIGYGFVAAGQQPTIIQFVSPVEQLPPRPRSARRNCRVRFTDHVLVSSLSESIGVILIFSIMRSRSHFALALEYSLGARSSRIGLLRSTTTIESIVTTPNSDHLRCVLRFVFIPKDVHALWREDQRALDYYYVQCTNDVVRGRFAFEMRYEACVRLAALHMQQVAIESNILKDGCVSASRMEKEYGLETFVPEILLDNVKKRDIRKHLRFYMKKDNSKLTECLIRQCRKMGEQPSLPSICTHGDVPWAIRLRYLDLVSHLPSFGGRSFSVTFKENHVEMIMQIDPRYGLLMRHPGKPGRPTVSIDFDIIDGLMVRRETEIVSIITIKLANNPAEGLEFLIDKDDIDDLIMYITGYKKVNCDMDLLCEIDESPPLQREPPNTHSNLAFLHLAPPYFCSHAVTPSGWNYCGDTTLSEQLFNLSNEPPSYELANSFVEVHMEQMAVDKALKRPNLNERMKEETSDSSDTEDSSKNLSLPILNGDLKTSNGCESRCLKNNIPSLHNSQSRSDAFLGLFQEDHLIRKESVETLIHSVHALQISTLSDSSFSRHDSRSGFTKYTIKCDHSDHEQNGLDDWIRKEENKHLSPRNNEESRSKKRHSSVTVI</sequence>
<dbReference type="Gene3D" id="1.20.80.10">
    <property type="match status" value="1"/>
</dbReference>
<dbReference type="InterPro" id="IPR000299">
    <property type="entry name" value="FERM_domain"/>
</dbReference>
<dbReference type="WBParaSite" id="Hba_13835">
    <property type="protein sequence ID" value="Hba_13835"/>
    <property type="gene ID" value="Hba_13835"/>
</dbReference>
<dbReference type="Proteomes" id="UP000095283">
    <property type="component" value="Unplaced"/>
</dbReference>
<reference evidence="4" key="1">
    <citation type="submission" date="2016-11" db="UniProtKB">
        <authorList>
            <consortium name="WormBaseParasite"/>
        </authorList>
    </citation>
    <scope>IDENTIFICATION</scope>
</reference>
<dbReference type="CDD" id="cd14473">
    <property type="entry name" value="FERM_B-lobe"/>
    <property type="match status" value="1"/>
</dbReference>
<evidence type="ECO:0000256" key="1">
    <source>
        <dbReference type="SAM" id="MobiDB-lite"/>
    </source>
</evidence>
<feature type="region of interest" description="Disordered" evidence="1">
    <location>
        <begin position="639"/>
        <end position="662"/>
    </location>
</feature>
<protein>
    <submittedName>
        <fullName evidence="4">FERM domain-containing protein</fullName>
    </submittedName>
</protein>
<organism evidence="3 4">
    <name type="scientific">Heterorhabditis bacteriophora</name>
    <name type="common">Entomopathogenic nematode worm</name>
    <dbReference type="NCBI Taxonomy" id="37862"/>
    <lineage>
        <taxon>Eukaryota</taxon>
        <taxon>Metazoa</taxon>
        <taxon>Ecdysozoa</taxon>
        <taxon>Nematoda</taxon>
        <taxon>Chromadorea</taxon>
        <taxon>Rhabditida</taxon>
        <taxon>Rhabditina</taxon>
        <taxon>Rhabditomorpha</taxon>
        <taxon>Strongyloidea</taxon>
        <taxon>Heterorhabditidae</taxon>
        <taxon>Heterorhabditis</taxon>
    </lineage>
</organism>
<dbReference type="InterPro" id="IPR019749">
    <property type="entry name" value="Band_41_domain"/>
</dbReference>
<keyword evidence="3" id="KW-1185">Reference proteome</keyword>